<evidence type="ECO:0000313" key="3">
    <source>
        <dbReference type="Proteomes" id="UP000632339"/>
    </source>
</evidence>
<evidence type="ECO:0000313" key="2">
    <source>
        <dbReference type="EMBL" id="GGM77643.1"/>
    </source>
</evidence>
<dbReference type="InterPro" id="IPR006342">
    <property type="entry name" value="FkbM_mtfrase"/>
</dbReference>
<name>A0ABQ2HDM5_9BACT</name>
<dbReference type="PANTHER" id="PTHR34203">
    <property type="entry name" value="METHYLTRANSFERASE, FKBM FAMILY PROTEIN"/>
    <property type="match status" value="1"/>
</dbReference>
<evidence type="ECO:0000259" key="1">
    <source>
        <dbReference type="Pfam" id="PF05050"/>
    </source>
</evidence>
<dbReference type="Proteomes" id="UP000632339">
    <property type="component" value="Unassembled WGS sequence"/>
</dbReference>
<dbReference type="Gene3D" id="3.40.50.150">
    <property type="entry name" value="Vaccinia Virus protein VP39"/>
    <property type="match status" value="1"/>
</dbReference>
<dbReference type="EMBL" id="BMLI01000001">
    <property type="protein sequence ID" value="GGM77643.1"/>
    <property type="molecule type" value="Genomic_DNA"/>
</dbReference>
<comment type="caution">
    <text evidence="2">The sequence shown here is derived from an EMBL/GenBank/DDBJ whole genome shotgun (WGS) entry which is preliminary data.</text>
</comment>
<dbReference type="PANTHER" id="PTHR34203:SF13">
    <property type="entry name" value="EXPRESSED PROTEIN"/>
    <property type="match status" value="1"/>
</dbReference>
<dbReference type="Pfam" id="PF05050">
    <property type="entry name" value="Methyltransf_21"/>
    <property type="match status" value="1"/>
</dbReference>
<accession>A0ABQ2HDM5</accession>
<proteinExistence type="predicted"/>
<organism evidence="2 3">
    <name type="scientific">Dyadobacter beijingensis</name>
    <dbReference type="NCBI Taxonomy" id="365489"/>
    <lineage>
        <taxon>Bacteria</taxon>
        <taxon>Pseudomonadati</taxon>
        <taxon>Bacteroidota</taxon>
        <taxon>Cytophagia</taxon>
        <taxon>Cytophagales</taxon>
        <taxon>Spirosomataceae</taxon>
        <taxon>Dyadobacter</taxon>
    </lineage>
</organism>
<dbReference type="InterPro" id="IPR052514">
    <property type="entry name" value="SAM-dependent_MTase"/>
</dbReference>
<sequence>MSIQSYKDKYKNGEITKHQLIDELYAKFHSILFDYSQVLKDTEYDKIEITDGKVHFVTKETNFHDGGIRLLVDQHDKNTIPLMSFDFNVLEPNDSEIIFKMVKEGDVVFDIGANIGWYSIHLAKKVGNGHIHSFEPIPATFAQLSQNLALNGFENVSINNVALSETPQVLKFFFSPQYSAAASARNITGSAEMIEMECQAITLDQYVQENNVTKLDFIKCDVEGAEYFVYKGGLKTLADLKPIVFTEMLRKWAAKFDYHPNDIIKLFKDLGYLCFYSDNGKLIEITEVTETTLPTNYLFLHQEKHAGIIAGV</sequence>
<dbReference type="SUPFAM" id="SSF53335">
    <property type="entry name" value="S-adenosyl-L-methionine-dependent methyltransferases"/>
    <property type="match status" value="1"/>
</dbReference>
<dbReference type="RefSeq" id="WP_019942020.1">
    <property type="nucleotide sequence ID" value="NZ_BMLI01000001.1"/>
</dbReference>
<dbReference type="NCBIfam" id="TIGR01444">
    <property type="entry name" value="fkbM_fam"/>
    <property type="match status" value="1"/>
</dbReference>
<feature type="domain" description="Methyltransferase FkbM" evidence="1">
    <location>
        <begin position="110"/>
        <end position="273"/>
    </location>
</feature>
<protein>
    <recommendedName>
        <fullName evidence="1">Methyltransferase FkbM domain-containing protein</fullName>
    </recommendedName>
</protein>
<dbReference type="InterPro" id="IPR029063">
    <property type="entry name" value="SAM-dependent_MTases_sf"/>
</dbReference>
<gene>
    <name evidence="2" type="ORF">GCM10010967_06600</name>
</gene>
<keyword evidence="3" id="KW-1185">Reference proteome</keyword>
<reference evidence="3" key="1">
    <citation type="journal article" date="2019" name="Int. J. Syst. Evol. Microbiol.">
        <title>The Global Catalogue of Microorganisms (GCM) 10K type strain sequencing project: providing services to taxonomists for standard genome sequencing and annotation.</title>
        <authorList>
            <consortium name="The Broad Institute Genomics Platform"/>
            <consortium name="The Broad Institute Genome Sequencing Center for Infectious Disease"/>
            <person name="Wu L."/>
            <person name="Ma J."/>
        </authorList>
    </citation>
    <scope>NUCLEOTIDE SEQUENCE [LARGE SCALE GENOMIC DNA]</scope>
    <source>
        <strain evidence="3">CGMCC 1.6375</strain>
    </source>
</reference>